<dbReference type="Gene3D" id="3.40.50.300">
    <property type="entry name" value="P-loop containing nucleotide triphosphate hydrolases"/>
    <property type="match status" value="1"/>
</dbReference>
<organism evidence="2 3">
    <name type="scientific">Clitoria ternatea</name>
    <name type="common">Butterfly pea</name>
    <dbReference type="NCBI Taxonomy" id="43366"/>
    <lineage>
        <taxon>Eukaryota</taxon>
        <taxon>Viridiplantae</taxon>
        <taxon>Streptophyta</taxon>
        <taxon>Embryophyta</taxon>
        <taxon>Tracheophyta</taxon>
        <taxon>Spermatophyta</taxon>
        <taxon>Magnoliopsida</taxon>
        <taxon>eudicotyledons</taxon>
        <taxon>Gunneridae</taxon>
        <taxon>Pentapetalae</taxon>
        <taxon>rosids</taxon>
        <taxon>fabids</taxon>
        <taxon>Fabales</taxon>
        <taxon>Fabaceae</taxon>
        <taxon>Papilionoideae</taxon>
        <taxon>50 kb inversion clade</taxon>
        <taxon>NPAAA clade</taxon>
        <taxon>indigoferoid/millettioid clade</taxon>
        <taxon>Phaseoleae</taxon>
        <taxon>Clitoria</taxon>
    </lineage>
</organism>
<name>A0AAN9PCX3_CLITE</name>
<evidence type="ECO:0000256" key="1">
    <source>
        <dbReference type="SAM" id="MobiDB-lite"/>
    </source>
</evidence>
<keyword evidence="3" id="KW-1185">Reference proteome</keyword>
<reference evidence="2 3" key="1">
    <citation type="submission" date="2024-01" db="EMBL/GenBank/DDBJ databases">
        <title>The genomes of 5 underutilized Papilionoideae crops provide insights into root nodulation and disease resistance.</title>
        <authorList>
            <person name="Yuan L."/>
        </authorList>
    </citation>
    <scope>NUCLEOTIDE SEQUENCE [LARGE SCALE GENOMIC DNA]</scope>
    <source>
        <strain evidence="2">LY-2023</strain>
        <tissue evidence="2">Leaf</tissue>
    </source>
</reference>
<gene>
    <name evidence="2" type="ORF">RJT34_16503</name>
</gene>
<sequence>MDTPTIDFNFSNKMEATEPVLDSLESMEGTEVKTNLALRNGGSGETVGDHITDTTLQRAHIYKLLQEKMPWQSETVPIIASALVDSKSAKQSNTTRLFVQGNDSIGKTRLPFAVAESVFGSTHMLLHLEMLKKRGTLSTPFSEMLTEAFKTHQKLVVLIETIAFGDAQFKKLLFEGFETRKFGNLDSTTERNLNQVIFILTSGGSTSGGSTSIEEHNQELVEVLVAEIVGSDHILQPLVKIGTNQVLGNSGSGLGKVMQNLDNGKSMQNGGTNPVFGNSNYSKAMQNFDNGKAIQNRGINQAFGNSDSRHSMLGNFATSRLD</sequence>
<dbReference type="Proteomes" id="UP001359559">
    <property type="component" value="Unassembled WGS sequence"/>
</dbReference>
<protein>
    <submittedName>
        <fullName evidence="2">Uncharacterized protein</fullName>
    </submittedName>
</protein>
<dbReference type="AlphaFoldDB" id="A0AAN9PCX3"/>
<evidence type="ECO:0000313" key="2">
    <source>
        <dbReference type="EMBL" id="KAK7293631.1"/>
    </source>
</evidence>
<dbReference type="InterPro" id="IPR051650">
    <property type="entry name" value="SL_signaling_regulator"/>
</dbReference>
<evidence type="ECO:0000313" key="3">
    <source>
        <dbReference type="Proteomes" id="UP001359559"/>
    </source>
</evidence>
<dbReference type="EMBL" id="JAYKXN010000004">
    <property type="protein sequence ID" value="KAK7293631.1"/>
    <property type="molecule type" value="Genomic_DNA"/>
</dbReference>
<feature type="region of interest" description="Disordered" evidence="1">
    <location>
        <begin position="301"/>
        <end position="322"/>
    </location>
</feature>
<dbReference type="PANTHER" id="PTHR43572">
    <property type="entry name" value="CHAPERONE PROTEIN CLPD, CHLOROPLASTIC"/>
    <property type="match status" value="1"/>
</dbReference>
<dbReference type="PANTHER" id="PTHR43572:SF3">
    <property type="entry name" value="PROTEIN SMAX1-LIKE 5"/>
    <property type="match status" value="1"/>
</dbReference>
<dbReference type="InterPro" id="IPR027417">
    <property type="entry name" value="P-loop_NTPase"/>
</dbReference>
<proteinExistence type="predicted"/>
<comment type="caution">
    <text evidence="2">The sequence shown here is derived from an EMBL/GenBank/DDBJ whole genome shotgun (WGS) entry which is preliminary data.</text>
</comment>
<accession>A0AAN9PCX3</accession>